<protein>
    <recommendedName>
        <fullName evidence="1">Pirin C-terminal domain-containing protein</fullName>
    </recommendedName>
</protein>
<gene>
    <name evidence="2" type="ORF">S06H3_65340</name>
</gene>
<dbReference type="Gene3D" id="2.60.120.10">
    <property type="entry name" value="Jelly Rolls"/>
    <property type="match status" value="1"/>
</dbReference>
<accession>X1RL79</accession>
<dbReference type="AlphaFoldDB" id="X1RL79"/>
<organism evidence="2">
    <name type="scientific">marine sediment metagenome</name>
    <dbReference type="NCBI Taxonomy" id="412755"/>
    <lineage>
        <taxon>unclassified sequences</taxon>
        <taxon>metagenomes</taxon>
        <taxon>ecological metagenomes</taxon>
    </lineage>
</organism>
<dbReference type="SUPFAM" id="SSF51182">
    <property type="entry name" value="RmlC-like cupins"/>
    <property type="match status" value="1"/>
</dbReference>
<feature type="non-terminal residue" evidence="2">
    <location>
        <position position="1"/>
    </location>
</feature>
<evidence type="ECO:0000313" key="2">
    <source>
        <dbReference type="EMBL" id="GAI67721.1"/>
    </source>
</evidence>
<dbReference type="InterPro" id="IPR014710">
    <property type="entry name" value="RmlC-like_jellyroll"/>
</dbReference>
<dbReference type="InterPro" id="IPR008778">
    <property type="entry name" value="Pirin_C_dom"/>
</dbReference>
<feature type="domain" description="Pirin C-terminal" evidence="1">
    <location>
        <begin position="2"/>
        <end position="45"/>
    </location>
</feature>
<name>X1RL79_9ZZZZ</name>
<proteinExistence type="predicted"/>
<dbReference type="InterPro" id="IPR011051">
    <property type="entry name" value="RmlC_Cupin_sf"/>
</dbReference>
<comment type="caution">
    <text evidence="2">The sequence shown here is derived from an EMBL/GenBank/DDBJ whole genome shotgun (WGS) entry which is preliminary data.</text>
</comment>
<evidence type="ECO:0000259" key="1">
    <source>
        <dbReference type="Pfam" id="PF05726"/>
    </source>
</evidence>
<sequence length="49" mass="5698">KEKPVRFLLISGKPIGEPVAWRGPIVMNTEEELRIAFREYSQGTFIKHK</sequence>
<dbReference type="EMBL" id="BARV01043962">
    <property type="protein sequence ID" value="GAI67721.1"/>
    <property type="molecule type" value="Genomic_DNA"/>
</dbReference>
<reference evidence="2" key="1">
    <citation type="journal article" date="2014" name="Front. Microbiol.">
        <title>High frequency of phylogenetically diverse reductive dehalogenase-homologous genes in deep subseafloor sedimentary metagenomes.</title>
        <authorList>
            <person name="Kawai M."/>
            <person name="Futagami T."/>
            <person name="Toyoda A."/>
            <person name="Takaki Y."/>
            <person name="Nishi S."/>
            <person name="Hori S."/>
            <person name="Arai W."/>
            <person name="Tsubouchi T."/>
            <person name="Morono Y."/>
            <person name="Uchiyama I."/>
            <person name="Ito T."/>
            <person name="Fujiyama A."/>
            <person name="Inagaki F."/>
            <person name="Takami H."/>
        </authorList>
    </citation>
    <scope>NUCLEOTIDE SEQUENCE</scope>
    <source>
        <strain evidence="2">Expedition CK06-06</strain>
    </source>
</reference>
<dbReference type="Pfam" id="PF05726">
    <property type="entry name" value="Pirin_C"/>
    <property type="match status" value="1"/>
</dbReference>